<feature type="transmembrane region" description="Helical" evidence="5">
    <location>
        <begin position="29"/>
        <end position="54"/>
    </location>
</feature>
<evidence type="ECO:0000256" key="3">
    <source>
        <dbReference type="ARBA" id="ARBA00022989"/>
    </source>
</evidence>
<dbReference type="RefSeq" id="WP_030194823.1">
    <property type="nucleotide sequence ID" value="NZ_BMNZ01000003.1"/>
</dbReference>
<keyword evidence="2 5" id="KW-0812">Transmembrane</keyword>
<protein>
    <submittedName>
        <fullName evidence="6">Membrane protein</fullName>
    </submittedName>
</protein>
<dbReference type="InterPro" id="IPR019109">
    <property type="entry name" value="MamF_MmsF"/>
</dbReference>
<proteinExistence type="predicted"/>
<dbReference type="Proteomes" id="UP000623461">
    <property type="component" value="Unassembled WGS sequence"/>
</dbReference>
<dbReference type="EMBL" id="BMNZ01000003">
    <property type="protein sequence ID" value="GGM91421.1"/>
    <property type="molecule type" value="Genomic_DNA"/>
</dbReference>
<gene>
    <name evidence="6" type="ORF">GCM10009721_16300</name>
</gene>
<keyword evidence="7" id="KW-1185">Reference proteome</keyword>
<keyword evidence="4 5" id="KW-0472">Membrane</keyword>
<sequence>MTHPIPNPSSGQSLTPTSEERTWAVLGHLAALVAAVISVGWLSFVGPLVIWAIYKDRSAFVRQAAAGSFNFNLAVWVAIIAGWVMFFTVILIPVAIIVWIVAVLAGIWYHVRAAMAANRGESFRYPWSIPVLH</sequence>
<feature type="transmembrane region" description="Helical" evidence="5">
    <location>
        <begin position="90"/>
        <end position="109"/>
    </location>
</feature>
<comment type="subcellular location">
    <subcellularLocation>
        <location evidence="1">Membrane</location>
        <topology evidence="1">Multi-pass membrane protein</topology>
    </subcellularLocation>
</comment>
<dbReference type="Pfam" id="PF09685">
    <property type="entry name" value="MamF_MmsF"/>
    <property type="match status" value="1"/>
</dbReference>
<evidence type="ECO:0000256" key="4">
    <source>
        <dbReference type="ARBA" id="ARBA00023136"/>
    </source>
</evidence>
<evidence type="ECO:0000256" key="2">
    <source>
        <dbReference type="ARBA" id="ARBA00022692"/>
    </source>
</evidence>
<comment type="caution">
    <text evidence="6">The sequence shown here is derived from an EMBL/GenBank/DDBJ whole genome shotgun (WGS) entry which is preliminary data.</text>
</comment>
<evidence type="ECO:0000256" key="1">
    <source>
        <dbReference type="ARBA" id="ARBA00004141"/>
    </source>
</evidence>
<keyword evidence="3 5" id="KW-1133">Transmembrane helix</keyword>
<evidence type="ECO:0000313" key="7">
    <source>
        <dbReference type="Proteomes" id="UP000623461"/>
    </source>
</evidence>
<evidence type="ECO:0000256" key="5">
    <source>
        <dbReference type="SAM" id="Phobius"/>
    </source>
</evidence>
<feature type="transmembrane region" description="Helical" evidence="5">
    <location>
        <begin position="66"/>
        <end position="84"/>
    </location>
</feature>
<accession>A0ABQ2HTU7</accession>
<name>A0ABQ2HTU7_9MICO</name>
<organism evidence="6 7">
    <name type="scientific">Terrabacter tumescens</name>
    <dbReference type="NCBI Taxonomy" id="60443"/>
    <lineage>
        <taxon>Bacteria</taxon>
        <taxon>Bacillati</taxon>
        <taxon>Actinomycetota</taxon>
        <taxon>Actinomycetes</taxon>
        <taxon>Micrococcales</taxon>
        <taxon>Intrasporangiaceae</taxon>
        <taxon>Terrabacter</taxon>
    </lineage>
</organism>
<evidence type="ECO:0000313" key="6">
    <source>
        <dbReference type="EMBL" id="GGM91421.1"/>
    </source>
</evidence>
<reference evidence="7" key="1">
    <citation type="journal article" date="2019" name="Int. J. Syst. Evol. Microbiol.">
        <title>The Global Catalogue of Microorganisms (GCM) 10K type strain sequencing project: providing services to taxonomists for standard genome sequencing and annotation.</title>
        <authorList>
            <consortium name="The Broad Institute Genomics Platform"/>
            <consortium name="The Broad Institute Genome Sequencing Center for Infectious Disease"/>
            <person name="Wu L."/>
            <person name="Ma J."/>
        </authorList>
    </citation>
    <scope>NUCLEOTIDE SEQUENCE [LARGE SCALE GENOMIC DNA]</scope>
    <source>
        <strain evidence="7">JCM 1365</strain>
    </source>
</reference>